<comment type="caution">
    <text evidence="3">The sequence shown here is derived from an EMBL/GenBank/DDBJ whole genome shotgun (WGS) entry which is preliminary data.</text>
</comment>
<dbReference type="PANTHER" id="PTHR36113">
    <property type="entry name" value="LYASE, PUTATIVE-RELATED-RELATED"/>
    <property type="match status" value="1"/>
</dbReference>
<dbReference type="InterPro" id="IPR029068">
    <property type="entry name" value="Glyas_Bleomycin-R_OHBP_Dase"/>
</dbReference>
<dbReference type="InterPro" id="IPR051332">
    <property type="entry name" value="Fosfomycin_Res_Enzymes"/>
</dbReference>
<evidence type="ECO:0000259" key="2">
    <source>
        <dbReference type="PROSITE" id="PS51819"/>
    </source>
</evidence>
<dbReference type="NCBIfam" id="NF000222">
    <property type="entry name" value="FosX"/>
    <property type="match status" value="1"/>
</dbReference>
<evidence type="ECO:0000313" key="3">
    <source>
        <dbReference type="EMBL" id="MBP1046730.1"/>
    </source>
</evidence>
<evidence type="ECO:0000313" key="4">
    <source>
        <dbReference type="Proteomes" id="UP000673375"/>
    </source>
</evidence>
<evidence type="ECO:0000256" key="1">
    <source>
        <dbReference type="ARBA" id="ARBA00022723"/>
    </source>
</evidence>
<dbReference type="Pfam" id="PF00903">
    <property type="entry name" value="Glyoxalase"/>
    <property type="match status" value="1"/>
</dbReference>
<dbReference type="PANTHER" id="PTHR36113:SF6">
    <property type="entry name" value="FOSFOMYCIN RESISTANCE PROTEIN FOSX"/>
    <property type="match status" value="1"/>
</dbReference>
<gene>
    <name evidence="3" type="primary">fosX</name>
    <name evidence="3" type="ORF">I6N96_10680</name>
</gene>
<dbReference type="Gene3D" id="3.10.180.10">
    <property type="entry name" value="2,3-Dihydroxybiphenyl 1,2-Dioxygenase, domain 1"/>
    <property type="match status" value="1"/>
</dbReference>
<keyword evidence="1" id="KW-0479">Metal-binding</keyword>
<dbReference type="InterPro" id="IPR037523">
    <property type="entry name" value="VOC_core"/>
</dbReference>
<dbReference type="RefSeq" id="WP_209557533.1">
    <property type="nucleotide sequence ID" value="NZ_JAEDXU010000005.1"/>
</dbReference>
<keyword evidence="3" id="KW-0808">Transferase</keyword>
<dbReference type="EMBL" id="JAEDXU010000005">
    <property type="protein sequence ID" value="MBP1046730.1"/>
    <property type="molecule type" value="Genomic_DNA"/>
</dbReference>
<dbReference type="Proteomes" id="UP000673375">
    <property type="component" value="Unassembled WGS sequence"/>
</dbReference>
<name>A0ABS4CJS9_9ENTE</name>
<proteinExistence type="predicted"/>
<accession>A0ABS4CJS9</accession>
<dbReference type="GO" id="GO:0016740">
    <property type="term" value="F:transferase activity"/>
    <property type="evidence" value="ECO:0007669"/>
    <property type="project" value="UniProtKB-KW"/>
</dbReference>
<feature type="domain" description="VOC" evidence="2">
    <location>
        <begin position="3"/>
        <end position="121"/>
    </location>
</feature>
<dbReference type="SUPFAM" id="SSF54593">
    <property type="entry name" value="Glyoxalase/Bleomycin resistance protein/Dihydroxybiphenyl dioxygenase"/>
    <property type="match status" value="1"/>
</dbReference>
<protein>
    <submittedName>
        <fullName evidence="3">FosX/FosE/FosI family fosfomycin resistance thiol transferase</fullName>
    </submittedName>
</protein>
<reference evidence="3 4" key="1">
    <citation type="submission" date="2020-12" db="EMBL/GenBank/DDBJ databases">
        <title>Vagococcus allomyrinae sp. nov. and Enterococcus lavae sp. nov., isolated from the larvae of Allomyrina dichotoma.</title>
        <authorList>
            <person name="Lee S.D."/>
        </authorList>
    </citation>
    <scope>NUCLEOTIDE SEQUENCE [LARGE SCALE GENOMIC DNA]</scope>
    <source>
        <strain evidence="3 4">BWM-S5</strain>
    </source>
</reference>
<sequence>MQGISHMTFIVHDLDKAAHFFKTIFSAVEVYSSGQDTFSVAREKFFLIGELWIAIMEGESLPTKTYNHIAFKIDSTEVDDYLERISSLGLEIKDGRVRVTGEGQSIYFYDHDKHLFELHTGTLEERLNRYRQR</sequence>
<dbReference type="PROSITE" id="PS51819">
    <property type="entry name" value="VOC"/>
    <property type="match status" value="1"/>
</dbReference>
<keyword evidence="4" id="KW-1185">Reference proteome</keyword>
<dbReference type="InterPro" id="IPR004360">
    <property type="entry name" value="Glyas_Fos-R_dOase_dom"/>
</dbReference>
<organism evidence="3 4">
    <name type="scientific">Enterococcus larvae</name>
    <dbReference type="NCBI Taxonomy" id="2794352"/>
    <lineage>
        <taxon>Bacteria</taxon>
        <taxon>Bacillati</taxon>
        <taxon>Bacillota</taxon>
        <taxon>Bacilli</taxon>
        <taxon>Lactobacillales</taxon>
        <taxon>Enterococcaceae</taxon>
        <taxon>Enterococcus</taxon>
    </lineage>
</organism>